<keyword evidence="4" id="KW-0675">Receptor</keyword>
<name>A0A5E7UQ45_PSEFL</name>
<dbReference type="Proteomes" id="UP000381378">
    <property type="component" value="Unassembled WGS sequence"/>
</dbReference>
<proteinExistence type="predicted"/>
<keyword evidence="3" id="KW-0998">Cell outer membrane</keyword>
<keyword evidence="2" id="KW-0472">Membrane</keyword>
<reference evidence="4 5" key="1">
    <citation type="submission" date="2019-09" db="EMBL/GenBank/DDBJ databases">
        <authorList>
            <person name="Chandra G."/>
            <person name="Truman W A."/>
        </authorList>
    </citation>
    <scope>NUCLEOTIDE SEQUENCE [LARGE SCALE GENOMIC DNA]</scope>
    <source>
        <strain evidence="4">PS928</strain>
    </source>
</reference>
<protein>
    <submittedName>
        <fullName evidence="4">Ferripyoverdine receptor</fullName>
    </submittedName>
</protein>
<dbReference type="GO" id="GO:0009279">
    <property type="term" value="C:cell outer membrane"/>
    <property type="evidence" value="ECO:0007669"/>
    <property type="project" value="UniProtKB-SubCell"/>
</dbReference>
<dbReference type="SUPFAM" id="SSF56935">
    <property type="entry name" value="Porins"/>
    <property type="match status" value="1"/>
</dbReference>
<evidence type="ECO:0000256" key="1">
    <source>
        <dbReference type="ARBA" id="ARBA00004442"/>
    </source>
</evidence>
<dbReference type="AlphaFoldDB" id="A0A5E7UQ45"/>
<evidence type="ECO:0000256" key="2">
    <source>
        <dbReference type="ARBA" id="ARBA00023136"/>
    </source>
</evidence>
<dbReference type="InterPro" id="IPR036942">
    <property type="entry name" value="Beta-barrel_TonB_sf"/>
</dbReference>
<evidence type="ECO:0000313" key="4">
    <source>
        <dbReference type="EMBL" id="VVQ12246.1"/>
    </source>
</evidence>
<dbReference type="Gene3D" id="2.40.170.20">
    <property type="entry name" value="TonB-dependent receptor, beta-barrel domain"/>
    <property type="match status" value="1"/>
</dbReference>
<dbReference type="EMBL" id="CABVJF010000015">
    <property type="protein sequence ID" value="VVQ12246.1"/>
    <property type="molecule type" value="Genomic_DNA"/>
</dbReference>
<gene>
    <name evidence="4" type="primary">fpvA_3</name>
    <name evidence="4" type="ORF">PS928_03852</name>
</gene>
<evidence type="ECO:0000256" key="3">
    <source>
        <dbReference type="ARBA" id="ARBA00023237"/>
    </source>
</evidence>
<organism evidence="4 5">
    <name type="scientific">Pseudomonas fluorescens</name>
    <dbReference type="NCBI Taxonomy" id="294"/>
    <lineage>
        <taxon>Bacteria</taxon>
        <taxon>Pseudomonadati</taxon>
        <taxon>Pseudomonadota</taxon>
        <taxon>Gammaproteobacteria</taxon>
        <taxon>Pseudomonadales</taxon>
        <taxon>Pseudomonadaceae</taxon>
        <taxon>Pseudomonas</taxon>
    </lineage>
</organism>
<sequence length="91" mass="10379">MRKTFTSNTSLAYFEIHEENRAEEHTEYNNLPPNALVDWAYVGIKAKTKGYEVEISGELAPGWQVQAGYTHKVIRDDSGKSFPRTRTGWST</sequence>
<accession>A0A5E7UQ45</accession>
<comment type="subcellular location">
    <subcellularLocation>
        <location evidence="1">Cell outer membrane</location>
    </subcellularLocation>
</comment>
<evidence type="ECO:0000313" key="5">
    <source>
        <dbReference type="Proteomes" id="UP000381378"/>
    </source>
</evidence>